<organism evidence="1 2">
    <name type="scientific">Nocardia speluncae</name>
    <dbReference type="NCBI Taxonomy" id="419477"/>
    <lineage>
        <taxon>Bacteria</taxon>
        <taxon>Bacillati</taxon>
        <taxon>Actinomycetota</taxon>
        <taxon>Actinomycetes</taxon>
        <taxon>Mycobacteriales</taxon>
        <taxon>Nocardiaceae</taxon>
        <taxon>Nocardia</taxon>
    </lineage>
</organism>
<evidence type="ECO:0000313" key="2">
    <source>
        <dbReference type="Proteomes" id="UP000565715"/>
    </source>
</evidence>
<dbReference type="EMBL" id="JAAXOO010000001">
    <property type="protein sequence ID" value="NKY31781.1"/>
    <property type="molecule type" value="Genomic_DNA"/>
</dbReference>
<accession>A0A846X6M4</accession>
<sequence length="104" mass="11673">MDTAAPEQLRSRRTELIRLLDRWAQRLPAASPGVGAHPQSLGCLIDRMAEAAAHAFHLLRTDEIGGDRMHAAWTRLAELELEYADLVRDIAAGSRYLPTETRRQ</sequence>
<dbReference type="Proteomes" id="UP000565715">
    <property type="component" value="Unassembled WGS sequence"/>
</dbReference>
<comment type="caution">
    <text evidence="1">The sequence shown here is derived from an EMBL/GenBank/DDBJ whole genome shotgun (WGS) entry which is preliminary data.</text>
</comment>
<protein>
    <submittedName>
        <fullName evidence="1">DUF4254 domain-containing protein</fullName>
    </submittedName>
</protein>
<reference evidence="1 2" key="1">
    <citation type="submission" date="2020-04" db="EMBL/GenBank/DDBJ databases">
        <title>MicrobeNet Type strains.</title>
        <authorList>
            <person name="Nicholson A.C."/>
        </authorList>
    </citation>
    <scope>NUCLEOTIDE SEQUENCE [LARGE SCALE GENOMIC DNA]</scope>
    <source>
        <strain evidence="1 2">DSM 45078</strain>
    </source>
</reference>
<gene>
    <name evidence="1" type="ORF">HGA13_01645</name>
</gene>
<name>A0A846X6M4_9NOCA</name>
<proteinExistence type="predicted"/>
<keyword evidence="2" id="KW-1185">Reference proteome</keyword>
<dbReference type="AlphaFoldDB" id="A0A846X6M4"/>
<evidence type="ECO:0000313" key="1">
    <source>
        <dbReference type="EMBL" id="NKY31781.1"/>
    </source>
</evidence>
<dbReference type="RefSeq" id="WP_068035345.1">
    <property type="nucleotide sequence ID" value="NZ_JAAXOO010000001.1"/>
</dbReference>